<evidence type="ECO:0000313" key="9">
    <source>
        <dbReference type="Proteomes" id="UP001602370"/>
    </source>
</evidence>
<dbReference type="Gene3D" id="1.10.1200.10">
    <property type="entry name" value="ACP-like"/>
    <property type="match status" value="4"/>
</dbReference>
<feature type="domain" description="Carrier" evidence="7">
    <location>
        <begin position="2036"/>
        <end position="2111"/>
    </location>
</feature>
<dbReference type="InterPro" id="IPR042099">
    <property type="entry name" value="ANL_N_sf"/>
</dbReference>
<dbReference type="InterPro" id="IPR020806">
    <property type="entry name" value="PKS_PP-bd"/>
</dbReference>
<dbReference type="NCBIfam" id="TIGR01720">
    <property type="entry name" value="NRPS-para261"/>
    <property type="match status" value="1"/>
</dbReference>
<reference evidence="8 9" key="1">
    <citation type="submission" date="2024-10" db="EMBL/GenBank/DDBJ databases">
        <title>The Natural Products Discovery Center: Release of the First 8490 Sequenced Strains for Exploring Actinobacteria Biosynthetic Diversity.</title>
        <authorList>
            <person name="Kalkreuter E."/>
            <person name="Kautsar S.A."/>
            <person name="Yang D."/>
            <person name="Bader C.D."/>
            <person name="Teijaro C.N."/>
            <person name="Fluegel L."/>
            <person name="Davis C.M."/>
            <person name="Simpson J.R."/>
            <person name="Lauterbach L."/>
            <person name="Steele A.D."/>
            <person name="Gui C."/>
            <person name="Meng S."/>
            <person name="Li G."/>
            <person name="Viehrig K."/>
            <person name="Ye F."/>
            <person name="Su P."/>
            <person name="Kiefer A.F."/>
            <person name="Nichols A."/>
            <person name="Cepeda A.J."/>
            <person name="Yan W."/>
            <person name="Fan B."/>
            <person name="Jiang Y."/>
            <person name="Adhikari A."/>
            <person name="Zheng C.-J."/>
            <person name="Schuster L."/>
            <person name="Cowan T.M."/>
            <person name="Smanski M.J."/>
            <person name="Chevrette M.G."/>
            <person name="De Carvalho L.P.S."/>
            <person name="Shen B."/>
        </authorList>
    </citation>
    <scope>NUCLEOTIDE SEQUENCE [LARGE SCALE GENOMIC DNA]</scope>
    <source>
        <strain evidence="8 9">NPDC012605</strain>
    </source>
</reference>
<dbReference type="CDD" id="cd05930">
    <property type="entry name" value="A_NRPS"/>
    <property type="match status" value="2"/>
</dbReference>
<evidence type="ECO:0000256" key="6">
    <source>
        <dbReference type="SAM" id="MobiDB-lite"/>
    </source>
</evidence>
<dbReference type="Gene3D" id="3.30.559.10">
    <property type="entry name" value="Chloramphenicol acetyltransferase-like domain"/>
    <property type="match status" value="5"/>
</dbReference>
<dbReference type="NCBIfam" id="TIGR01733">
    <property type="entry name" value="AA-adenyl-dom"/>
    <property type="match status" value="4"/>
</dbReference>
<dbReference type="CDD" id="cd12117">
    <property type="entry name" value="A_NRPS_Srf_like"/>
    <property type="match status" value="1"/>
</dbReference>
<dbReference type="Pfam" id="PF00668">
    <property type="entry name" value="Condensation"/>
    <property type="match status" value="5"/>
</dbReference>
<dbReference type="EMBL" id="JBIBDZ010000005">
    <property type="protein sequence ID" value="MFF5920274.1"/>
    <property type="molecule type" value="Genomic_DNA"/>
</dbReference>
<dbReference type="Gene3D" id="2.30.38.10">
    <property type="entry name" value="Luciferase, Domain 3"/>
    <property type="match status" value="2"/>
</dbReference>
<evidence type="ECO:0000259" key="7">
    <source>
        <dbReference type="PROSITE" id="PS50075"/>
    </source>
</evidence>
<dbReference type="SMART" id="SM00823">
    <property type="entry name" value="PKS_PP"/>
    <property type="match status" value="4"/>
</dbReference>
<comment type="cofactor">
    <cofactor evidence="1">
        <name>pantetheine 4'-phosphate</name>
        <dbReference type="ChEBI" id="CHEBI:47942"/>
    </cofactor>
</comment>
<evidence type="ECO:0000256" key="1">
    <source>
        <dbReference type="ARBA" id="ARBA00001957"/>
    </source>
</evidence>
<keyword evidence="9" id="KW-1185">Reference proteome</keyword>
<dbReference type="Pfam" id="PF00501">
    <property type="entry name" value="AMP-binding"/>
    <property type="match status" value="4"/>
</dbReference>
<feature type="domain" description="Carrier" evidence="7">
    <location>
        <begin position="3097"/>
        <end position="3172"/>
    </location>
</feature>
<evidence type="ECO:0000313" key="8">
    <source>
        <dbReference type="EMBL" id="MFF5920274.1"/>
    </source>
</evidence>
<dbReference type="CDD" id="cd17652">
    <property type="entry name" value="A_NRPS_CmdD_like"/>
    <property type="match status" value="1"/>
</dbReference>
<dbReference type="InterPro" id="IPR010060">
    <property type="entry name" value="NRPS_synth"/>
</dbReference>
<dbReference type="SUPFAM" id="SSF47336">
    <property type="entry name" value="ACP-like"/>
    <property type="match status" value="4"/>
</dbReference>
<protein>
    <submittedName>
        <fullName evidence="8">Amino acid adenylation domain-containing protein</fullName>
    </submittedName>
</protein>
<name>A0ABW6XS02_9ACTN</name>
<feature type="region of interest" description="Disordered" evidence="6">
    <location>
        <begin position="4448"/>
        <end position="4476"/>
    </location>
</feature>
<dbReference type="RefSeq" id="WP_388307931.1">
    <property type="nucleotide sequence ID" value="NZ_JBIBDZ010000005.1"/>
</dbReference>
<dbReference type="InterPro" id="IPR010071">
    <property type="entry name" value="AA_adenyl_dom"/>
</dbReference>
<proteinExistence type="predicted"/>
<gene>
    <name evidence="8" type="ORF">ACFY8C_18325</name>
</gene>
<dbReference type="SUPFAM" id="SSF56801">
    <property type="entry name" value="Acetyl-CoA synthetase-like"/>
    <property type="match status" value="4"/>
</dbReference>
<dbReference type="InterPro" id="IPR001242">
    <property type="entry name" value="Condensation_dom"/>
</dbReference>
<dbReference type="InterPro" id="IPR009081">
    <property type="entry name" value="PP-bd_ACP"/>
</dbReference>
<dbReference type="Proteomes" id="UP001602370">
    <property type="component" value="Unassembled WGS sequence"/>
</dbReference>
<dbReference type="CDD" id="cd19540">
    <property type="entry name" value="LCL_NRPS-like"/>
    <property type="match status" value="3"/>
</dbReference>
<accession>A0ABW6XS02</accession>
<dbReference type="PANTHER" id="PTHR45527">
    <property type="entry name" value="NONRIBOSOMAL PEPTIDE SYNTHETASE"/>
    <property type="match status" value="1"/>
</dbReference>
<dbReference type="Pfam" id="PF00550">
    <property type="entry name" value="PP-binding"/>
    <property type="match status" value="4"/>
</dbReference>
<evidence type="ECO:0000256" key="4">
    <source>
        <dbReference type="ARBA" id="ARBA00022737"/>
    </source>
</evidence>
<dbReference type="Pfam" id="PF13193">
    <property type="entry name" value="AMP-binding_C"/>
    <property type="match status" value="3"/>
</dbReference>
<dbReference type="PROSITE" id="PS00455">
    <property type="entry name" value="AMP_BINDING"/>
    <property type="match status" value="4"/>
</dbReference>
<dbReference type="InterPro" id="IPR025110">
    <property type="entry name" value="AMP-bd_C"/>
</dbReference>
<dbReference type="InterPro" id="IPR000873">
    <property type="entry name" value="AMP-dep_synth/lig_dom"/>
</dbReference>
<dbReference type="Gene3D" id="3.30.559.30">
    <property type="entry name" value="Nonribosomal peptide synthetase, condensation domain"/>
    <property type="match status" value="5"/>
</dbReference>
<dbReference type="InterPro" id="IPR006162">
    <property type="entry name" value="Ppantetheine_attach_site"/>
</dbReference>
<dbReference type="PROSITE" id="PS00012">
    <property type="entry name" value="PHOSPHOPANTETHEINE"/>
    <property type="match status" value="4"/>
</dbReference>
<keyword evidence="3" id="KW-0597">Phosphoprotein</keyword>
<keyword evidence="4" id="KW-0677">Repeat</keyword>
<dbReference type="SUPFAM" id="SSF52777">
    <property type="entry name" value="CoA-dependent acyltransferases"/>
    <property type="match status" value="10"/>
</dbReference>
<keyword evidence="5" id="KW-0045">Antibiotic biosynthesis</keyword>
<dbReference type="Gene3D" id="3.40.50.980">
    <property type="match status" value="4"/>
</dbReference>
<organism evidence="8 9">
    <name type="scientific">Streptomyces flavochromogenes</name>
    <dbReference type="NCBI Taxonomy" id="68199"/>
    <lineage>
        <taxon>Bacteria</taxon>
        <taxon>Bacillati</taxon>
        <taxon>Actinomycetota</taxon>
        <taxon>Actinomycetes</taxon>
        <taxon>Kitasatosporales</taxon>
        <taxon>Streptomycetaceae</taxon>
        <taxon>Streptomyces</taxon>
    </lineage>
</organism>
<dbReference type="InterPro" id="IPR036736">
    <property type="entry name" value="ACP-like_sf"/>
</dbReference>
<keyword evidence="2" id="KW-0596">Phosphopantetheine</keyword>
<evidence type="ECO:0000256" key="3">
    <source>
        <dbReference type="ARBA" id="ARBA00022553"/>
    </source>
</evidence>
<comment type="caution">
    <text evidence="8">The sequence shown here is derived from an EMBL/GenBank/DDBJ whole genome shotgun (WGS) entry which is preliminary data.</text>
</comment>
<dbReference type="InterPro" id="IPR045851">
    <property type="entry name" value="AMP-bd_C_sf"/>
</dbReference>
<evidence type="ECO:0000256" key="2">
    <source>
        <dbReference type="ARBA" id="ARBA00022450"/>
    </source>
</evidence>
<feature type="domain" description="Carrier" evidence="7">
    <location>
        <begin position="4152"/>
        <end position="4226"/>
    </location>
</feature>
<dbReference type="Gene3D" id="3.30.300.30">
    <property type="match status" value="4"/>
</dbReference>
<feature type="region of interest" description="Disordered" evidence="6">
    <location>
        <begin position="957"/>
        <end position="976"/>
    </location>
</feature>
<dbReference type="Gene3D" id="3.40.50.12780">
    <property type="entry name" value="N-terminal domain of ligase-like"/>
    <property type="match status" value="2"/>
</dbReference>
<feature type="domain" description="Carrier" evidence="7">
    <location>
        <begin position="975"/>
        <end position="1050"/>
    </location>
</feature>
<dbReference type="InterPro" id="IPR023213">
    <property type="entry name" value="CAT-like_dom_sf"/>
</dbReference>
<sequence length="4741" mass="504922">MDQSQSFADGEQQLPLTGAQAGVWFAQAVEPDSPIFRAAEYLEIHGALDTAVFERALRRMTAEADALHIRFVDTEDGPRQVIGDEPSWTLRTVDVSGEADPRAAAEEWMGRDLRRRIDLTGSPLFTYALFKAADDRWFWYHAYHHILLDGVGAALLVRRVADVYTALAAGADPGPTPFGSVRTLLAEDAAYRASGDLADDREFWHGRYADQPEPVALSTRPLKPSADFVRRSAHLPEDVRQDLVRAAERAGTARSRVVIAATVAYMHRMTGLTDIVLGLPVTARPGPESRTAPGMAANVVPLRVAVDDATTVGELLERTRVALRGLVTHQRYRGEELRRDLGLPNDHRRFFGPLLNVVPFDYDLSFAGLRADAHNMSLRLIEDLAVSVYDRGNGGGIRVDFDAHPDLYAPAELAAHQDRYLQFVGRIARALDEPGTPLGRIGLLGDEERDAAVARHAAAPVPAAEGPTLAALFERQVLASPDAPALAFEDTVLDYAELNRRANRLARLLAARGVGPEDRVALLLPRSAEFVVAILAVVKAGAAYVPVDPGYPEARIAHILGDAAPVRVLVDASTAAVAEAAGRTPLALDAPDVVAELASLSGADLADADRTAPLTAAHAAYVIYTSGSTGRPKGVVVTHAGLPGLADTFVRRLDVRPGSRVLQFASMGFDAMVPELCMGLLAGATFVLAPAERLLPGDPLAAFAREAGITHAILPPSSLAVMDPATDLPPGMTILIAGEAAGEELVSRWAPGRLFVNGYGPTETTVCATMSEALDGTRTPPIGDPIAETRVYVLDSALLPVPPGVTGELYVAGPSLARGYLGRSALTAERFVAHPFGLPGERMYRTGDLVRQLLDGTLEFVGRADEQVKIRGYRVEPGEAEAALLRLPAVAQAAVTVRRSADGTPALAGYVVPTAPAAAGLDPAAVRDALAEILPGYLVPATVTVVDAIPVTPNGKVDHKALPEPGPAAAGAGREPRTPLEHALAALFADALGRDTVLADDDFFALGGHSLMAARLARRISAELGRDCGVEALFAAPTVRRLAGRLEGATAERPALTPVPRDGDLALSYAQQRLWFLDQLEGPSAAYNIPLVLTLDGTLDRPALAAALGDLTDRHEILRTVYRETGGVAAQHILPPGGAPALTVRTASDDTLDAELSAAVAHRFELAGEPPLRVTLFALAPDRHVLLLLLHHIAADAGSLAPLLGDLADAYTARRAGHAPAPAPLAVQYADYAAWQRRALGDESDPDSAAARQIAFWKRQLDGLPDHLDLPADHPRGAGSAAPADLVALDLDAAAHRRLAELARASGASTFMVVQALVATLLTRHGAGTDIALGTPVTGRPEDCLDALVGFFTNTLVLRTDTSGDPTFAELLARVRTSNLDAYAHQELPFERLVEVLNPARSTSHHPLFQVMISMDSSERSLPATDGLALGLVDVPTGAAKFDLSFNIREHRAPGGDEAGLLVALEFRTDLFDRTTAEAFLARFARLAEAATAAPGTRIGSAPLLSDEEIHRLLVAWNDTAAPETMTDAVARVRAVAAEHPEAVAVTDDHGDVTYAELMDRVDRLAARLRARGAREDTVVAVLADRGPAAITAFLGIQAASAAYLPLDTRAPHERSASLLADASAAWLLTGPGHEETADAVVAGTGAKALPVDDPADPAPAADATAPAGDQLAYVIFTSGSTGRPKGAMVHHRGMNNHLLAKVDDLALTGADTVVLNAPLTFDVSVWQMIAPLLTGGRVLAVNQLLAADPLGLFRLVGHDEVTVLEVVPSLLRAALDTWDEGAEVPALPALRWLVVTGEELPADLCRRWFARFPGIPMMNAYGPTECSDDVTHAVLTPETLDERRTTAPIGHAVRNTTLYVLSDERRLVPPGTPGDLYVAGVGVGRGYLGDPDRTAAAFVRDPFADDGSLMYRTGDLVRHRPDGQLEFIGRRDSQVKIRGQRIELGEVEAHLRALPGVTDAAAAVVPGPGGHRHLVGYVVGADDLRGLREALAAALPEHLVPAVLVALPVMPLTPNGKTDRKALPAPDFTTVERRAPRTPQEEILCGVFADMLGLDRVGVDDDFFALGGHSLLATRLVARIRTALDADLEVAALFETPTVAGLAARLADAGPARGTVARRARPDRLPLSYAQRGLWFLNRMDPADGTYNIPLVLRLSGPLDHDALRRALVDVAGRHESLRTVFPETDGVPHQLVLDPEQACPVLDVVEAAGRDADALVAEAVGRGFDITREAPLRARLVAVGPETHVLVVVVHHIAGDGWSTAPLARDLSLAYAAALEDRAPDWPPLPVQYADHTLWQRDRLGEESDPDSVVSAQIAYWKDALAGLPEELALPTDRPRPALPSHRGGLVPFHLGPETHRALLGLARTHGVTPFMVLHAALAALLTRLGAGTDIPIGGSVVGRGDEALDDVVGFFVNSLVLRTDTSGDPTFAELLERTRTADIAAFAHQDLPFERLVEALNPRRSLNRHPLFQIKLVLQNLDRPEVDFPGLRADVARIDPDMAKFDLLLSVAERYDEHGEPQGVEAAAGYSADLFDRPTVEALAGRFVRLLESALSDPHRPLARLAVMDGSERHDLLVTRNATDHETPDATLPQLFEAQAARTPDAPAVVCGAERLSYAGLDARANRLAYLLLEHGAGQDTLVALALPRSTTAVEAMLAVGKAGAAYLPLDPEHPGERVTRLLADARPALLLTTAATLDAAPHLSGTGARVLVLDAPETAEALARARTDAPAEGDRTAPVTPLDAAYVVYTSGSTGAPKGVVVEQRALVDYVVRCAAEYPGLSGRTLLHSPLSFDLGLTTLYGTLLAGGCLHVADLDETLDVPGGLTFLKATPSHLPILDTLPDELSPNAELMTGGEALHAEQLAAWRARHPQVAVVNHYGPTETTVGVLDHRVPAGAPLAAGPVPLGRPMWNTRAYVLDASLLPVPDGVTGELYIAGSGLARGYLGRPAGTAERFVADPYGPPGSRMYRTGDRVRWNAAGVLEYVGRADHQVKVRGFRIELGEVEAALLSAPGVRQALPLVREDQRDDKRLTAYVVPAPGERLVPDRVRAHVAGVLPEYMTPTAVVVLDALPLTANGKVDRAALPAPEAVGGPVTRAPRTPEEEILAGLFADVLGVPRVGVDDDFFALGGHSLLAMRLLSRIASTLGIRVGVKALFDAPTVAGVAARLTTPGETRPPLVPADRGDRVPLSFAQTRLWFLNRLEGPNATYNVPLVLRLDGTLDRAALRAALRDVTDRHESLRTVFPETDGVPRQHVLGPVEGAAVLDEHAVAADELEQAITDTVLGGFDLTVQPPLRARLLTADGSGARVLVLVTHHIASDGWSLTPLLADLSRAYTARTRGAAPAWEPLPVQYADYTLWQRTVMGDETDPDSQLTRQLDHWRAALDGLPEELDLPADRPRPEVATYRGDNVPLELDAETHAALAALARAHGVSLFMVLQAGLATLLTRLGAGGDIPIGTPIAGRTDDALDELVGFFVNTLVLRTDTSGDPTFRELLARVRETDLSAYTHQDLPFERLVEELNPVRSLARHPLFQIMLILHNTVRPEIDLPGLRIEVEGADAPVAKFDLSVSVWERHTADGAADGILGRIEYALDLFDRSTAEAIATRLQRLLTAAAHSPELPVSGLAVLDDAELHDLLVVRNATGHPRPEASLPELFRHQAARTPEATALVRGDLSLTYSELDARSDRLAHVLLGRGVRPEDRIALLLADRAAHVVATLAVAKAGGVYVPLDARSPEARTRRILDGTATVLVLAEAATVARVPDGSAPVLLLDDGLPPAGAPDAELPAIHPDRLAYVMYTSGSTGEPKGVAVTHRNVAGLARDRYWGHGAGDRVLMHSPPSFDASTYELWGPLLSGARIVASDGDATDIASLAATMTRHRVTVGLFSEGVFRLLAENHADAFRDLRDIYVGGDTASATAVRRVLEQTAGARLTNSYGPTETTLCVVHHALTDEDVARNAFPIGRPLDNTRVYVLDTALRPVPDGVTGELYVAGEGLARGYTGRPGLTAERFVADPYGPPGSRMYRTGDRVRWRADGTLEFAGRSDAQVKVRGFRIELGEVEAAVAAHPAVTQTVVVVREDRPGDKRLVAYAVPAAGHPLDADALRAHVAALLPDYMTPAAFVELAELPLTRTGKLDRRALPAPRYTGGGGRAPRNEREQLLCTLFADLLGVAEVAVDDNFFAMGGDSIVSIQLVSRAREAGLVLTPRDIFQHQTVEALALAATAPDADTASAPDDGTGTVPATPIMEWLRGLGGPVEGFNQSVLLRTPAGLGERALVTAVQAVLDGHDLLRARLDRTGDGPWTLDVPPAGKTDAADRVTRVEITAVPDDALAPLLADHAETARRALDPDRGEMLRAVWFDAGPDRAGRLLLLAHHLVVDGVSWRILVPELMTCWTDAEAGRETGIAPARTSFRTWARRLADRALTGAVEAELPLWERMTAEADPLLSDRPLEPAADTHATTRRRARTLPADRTEPLLTAVPAATGAGPDEILLTALALALAEWRRGRRRGAPGAGPVLLDVEGHGRTDDDGVELSRTVGWFTAMHPLRLDPGVKWHEVRGGAPAAGEALRRVSGQIRAIPAKGAGYGLLRHLNPRTADLLASGAAPQIGFNYLGRVRTDHSAGPADWGAAPEDVRIAPTDPDLPFAHSLEVNAVTHDRSSGPELTVTWTWPGGLFDEADVDALTGLWFEALDDLTRYSTAHAAPAGGTPRSLTTSDLSLADLDQGEIDELEAELADLEDLT</sequence>
<dbReference type="PANTHER" id="PTHR45527:SF1">
    <property type="entry name" value="FATTY ACID SYNTHASE"/>
    <property type="match status" value="1"/>
</dbReference>
<evidence type="ECO:0000256" key="5">
    <source>
        <dbReference type="ARBA" id="ARBA00023194"/>
    </source>
</evidence>
<dbReference type="PROSITE" id="PS50075">
    <property type="entry name" value="CARRIER"/>
    <property type="match status" value="4"/>
</dbReference>
<dbReference type="InterPro" id="IPR020845">
    <property type="entry name" value="AMP-binding_CS"/>
</dbReference>
<dbReference type="NCBIfam" id="NF003417">
    <property type="entry name" value="PRK04813.1"/>
    <property type="match status" value="4"/>
</dbReference>